<keyword evidence="4" id="KW-1185">Reference proteome</keyword>
<dbReference type="GO" id="GO:0003824">
    <property type="term" value="F:catalytic activity"/>
    <property type="evidence" value="ECO:0007669"/>
    <property type="project" value="InterPro"/>
</dbReference>
<sequence>MMLWLFDGITMARHTEEENARDRAAALHPACELCRSPGGMLVLQRPHWRLVRVEDQDFPAYYRVIWNAHCAELTDLTPEQRHECLDAVAEVEAVLRRHLRPTKINLAAFGNMVPHLHWHIIARHVWDSHFPQPVWGPRQREVPEGARARLAATPATLDQAMREAFGPTSEAK</sequence>
<name>A0A0G3BEQ6_9BURK</name>
<dbReference type="PATRIC" id="fig|413882.6.peg.1271"/>
<reference evidence="3 4" key="1">
    <citation type="submission" date="2015-05" db="EMBL/GenBank/DDBJ databases">
        <authorList>
            <person name="Tang B."/>
            <person name="Yu Y."/>
        </authorList>
    </citation>
    <scope>NUCLEOTIDE SEQUENCE [LARGE SCALE GENOMIC DNA]</scope>
    <source>
        <strain evidence="3 4">DSM 7029</strain>
    </source>
</reference>
<dbReference type="EMBL" id="CP011371">
    <property type="protein sequence ID" value="AKJ27899.1"/>
    <property type="molecule type" value="Genomic_DNA"/>
</dbReference>
<dbReference type="KEGG" id="pbh:AAW51_1208"/>
<protein>
    <submittedName>
        <fullName evidence="3">DeoR faimly transcriptional regulator</fullName>
    </submittedName>
</protein>
<dbReference type="Gene3D" id="3.30.428.10">
    <property type="entry name" value="HIT-like"/>
    <property type="match status" value="1"/>
</dbReference>
<accession>A0A0G3BEQ6</accession>
<evidence type="ECO:0000259" key="2">
    <source>
        <dbReference type="PROSITE" id="PS51084"/>
    </source>
</evidence>
<organism evidence="3 4">
    <name type="scientific">Caldimonas brevitalea</name>
    <dbReference type="NCBI Taxonomy" id="413882"/>
    <lineage>
        <taxon>Bacteria</taxon>
        <taxon>Pseudomonadati</taxon>
        <taxon>Pseudomonadota</taxon>
        <taxon>Betaproteobacteria</taxon>
        <taxon>Burkholderiales</taxon>
        <taxon>Sphaerotilaceae</taxon>
        <taxon>Caldimonas</taxon>
    </lineage>
</organism>
<evidence type="ECO:0000256" key="1">
    <source>
        <dbReference type="PROSITE-ProRule" id="PRU00464"/>
    </source>
</evidence>
<dbReference type="AlphaFoldDB" id="A0A0G3BEQ6"/>
<gene>
    <name evidence="3" type="ORF">AAW51_1208</name>
</gene>
<dbReference type="PROSITE" id="PS51084">
    <property type="entry name" value="HIT_2"/>
    <property type="match status" value="1"/>
</dbReference>
<evidence type="ECO:0000313" key="3">
    <source>
        <dbReference type="EMBL" id="AKJ27899.1"/>
    </source>
</evidence>
<dbReference type="Pfam" id="PF01230">
    <property type="entry name" value="HIT"/>
    <property type="match status" value="1"/>
</dbReference>
<dbReference type="InterPro" id="IPR011146">
    <property type="entry name" value="HIT-like"/>
</dbReference>
<feature type="domain" description="HIT" evidence="2">
    <location>
        <begin position="59"/>
        <end position="130"/>
    </location>
</feature>
<evidence type="ECO:0000313" key="4">
    <source>
        <dbReference type="Proteomes" id="UP000035352"/>
    </source>
</evidence>
<dbReference type="STRING" id="413882.AAW51_1208"/>
<dbReference type="SUPFAM" id="SSF54197">
    <property type="entry name" value="HIT-like"/>
    <property type="match status" value="1"/>
</dbReference>
<proteinExistence type="predicted"/>
<dbReference type="Proteomes" id="UP000035352">
    <property type="component" value="Chromosome"/>
</dbReference>
<dbReference type="InterPro" id="IPR036265">
    <property type="entry name" value="HIT-like_sf"/>
</dbReference>
<feature type="short sequence motif" description="Histidine triad motif" evidence="1">
    <location>
        <begin position="115"/>
        <end position="119"/>
    </location>
</feature>